<accession>A0AAN7NYJ3</accession>
<keyword evidence="10" id="KW-1015">Disulfide bond</keyword>
<dbReference type="Pfam" id="PF13855">
    <property type="entry name" value="LRR_8"/>
    <property type="match status" value="2"/>
</dbReference>
<feature type="transmembrane region" description="Helical" evidence="16">
    <location>
        <begin position="403"/>
        <end position="426"/>
    </location>
</feature>
<evidence type="ECO:0000313" key="18">
    <source>
        <dbReference type="EMBL" id="KAK4871706.1"/>
    </source>
</evidence>
<dbReference type="SUPFAM" id="SSF81321">
    <property type="entry name" value="Family A G protein-coupled receptor-like"/>
    <property type="match status" value="1"/>
</dbReference>
<dbReference type="Proteomes" id="UP001353858">
    <property type="component" value="Unassembled WGS sequence"/>
</dbReference>
<feature type="region of interest" description="Disordered" evidence="15">
    <location>
        <begin position="700"/>
        <end position="721"/>
    </location>
</feature>
<dbReference type="GO" id="GO:0005886">
    <property type="term" value="C:plasma membrane"/>
    <property type="evidence" value="ECO:0007669"/>
    <property type="project" value="UniProtKB-SubCell"/>
</dbReference>
<dbReference type="PROSITE" id="PS50262">
    <property type="entry name" value="G_PROTEIN_RECEP_F1_2"/>
    <property type="match status" value="1"/>
</dbReference>
<evidence type="ECO:0000256" key="6">
    <source>
        <dbReference type="ARBA" id="ARBA00022737"/>
    </source>
</evidence>
<dbReference type="CDD" id="cd00112">
    <property type="entry name" value="LDLa"/>
    <property type="match status" value="1"/>
</dbReference>
<keyword evidence="6" id="KW-0677">Repeat</keyword>
<feature type="transmembrane region" description="Helical" evidence="16">
    <location>
        <begin position="524"/>
        <end position="545"/>
    </location>
</feature>
<evidence type="ECO:0000256" key="4">
    <source>
        <dbReference type="ARBA" id="ARBA00022614"/>
    </source>
</evidence>
<dbReference type="InterPro" id="IPR036055">
    <property type="entry name" value="LDL_receptor-like_sf"/>
</dbReference>
<dbReference type="InterPro" id="IPR032675">
    <property type="entry name" value="LRR_dom_sf"/>
</dbReference>
<evidence type="ECO:0000256" key="8">
    <source>
        <dbReference type="ARBA" id="ARBA00023040"/>
    </source>
</evidence>
<dbReference type="Pfam" id="PF00057">
    <property type="entry name" value="Ldl_recept_a"/>
    <property type="match status" value="1"/>
</dbReference>
<keyword evidence="7 16" id="KW-1133">Transmembrane helix</keyword>
<dbReference type="InterPro" id="IPR002172">
    <property type="entry name" value="LDrepeatLR_classA_rpt"/>
</dbReference>
<dbReference type="InterPro" id="IPR008112">
    <property type="entry name" value="Relaxin_rcpt"/>
</dbReference>
<comment type="caution">
    <text evidence="14">Lacks conserved residue(s) required for the propagation of feature annotation.</text>
</comment>
<keyword evidence="5 16" id="KW-0812">Transmembrane</keyword>
<evidence type="ECO:0000256" key="15">
    <source>
        <dbReference type="SAM" id="MobiDB-lite"/>
    </source>
</evidence>
<sequence length="721" mass="82851">MPTQDIRKDAIITEKRGLYTCPIGTFPCYNNSTCVPQRNVCNFYKDCEDGDDEDPALCSDLSGSVNMIMRTLKKSYQQKLDYQKFYPICDLKEYPNGCVCILQFRVVCKNMNFTKIPPFISSNVTHLILANNTIEEIDTTSMSNYNLKVLHLEGNAVKNIPPEVFSKQTNLERLFLTRNKLTIIRNDTFNGLFNLLWLFLNHNNLQSLEMKAFQDLYSLEWLDLSHNELTLDEMQFPALGHLLELFLDHNRITEIKESTFSKLHNLELLSLKNNAISFINVNAFKRLRNLRELNLFSNNLKELSSELFSTFSLLGSLYLGNNPLHYIPNHLFDNLKNLESLNLEGIEIRNIDVSIFSSLKRLKSIYFKKYFYCTFAPLVKRCRPLSDGISSVDELLAKPILRYALWITCLFTCVGNAMVVCGRVMFRDENKVLNLVIRNLAVSDFLMGIYMIIIAFHDFKFRNIYNKTAHIWMSSWFCTVAGVLAMISSEVSVFLLVFMSVERLLIIAVPFGPFSSMDLTKTMTILSSIWVLGIGLAVFPILQYYSSTRFYGLNGLCVPLYITEPFFVGWKYSAFIILGINFISLVIIAVVYSVMFISIAKTRNATTLPIKDYEFAVRFFFIVLTNGCCWFPIILVKCLVYSETDIPNDLYAWLVVFVLPINSAINPILYTFTTSKYRSKLQKVHTMLQWILRNEESNLKKNHRHPPVPSSAGAILNSSSL</sequence>
<dbReference type="PRINTS" id="PR00237">
    <property type="entry name" value="GPCRRHODOPSN"/>
</dbReference>
<evidence type="ECO:0000256" key="7">
    <source>
        <dbReference type="ARBA" id="ARBA00022989"/>
    </source>
</evidence>
<dbReference type="Gene3D" id="4.10.400.10">
    <property type="entry name" value="Low-density Lipoprotein Receptor"/>
    <property type="match status" value="1"/>
</dbReference>
<dbReference type="PRINTS" id="PR01739">
    <property type="entry name" value="RELAXINR"/>
</dbReference>
<keyword evidence="9 16" id="KW-0472">Membrane</keyword>
<comment type="similarity">
    <text evidence="2">Belongs to the G-protein coupled receptor 1 family.</text>
</comment>
<dbReference type="InterPro" id="IPR003591">
    <property type="entry name" value="Leu-rich_rpt_typical-subtyp"/>
</dbReference>
<proteinExistence type="inferred from homology"/>
<feature type="transmembrane region" description="Helical" evidence="16">
    <location>
        <begin position="572"/>
        <end position="594"/>
    </location>
</feature>
<dbReference type="SUPFAM" id="SSF52058">
    <property type="entry name" value="L domain-like"/>
    <property type="match status" value="1"/>
</dbReference>
<dbReference type="GO" id="GO:0007189">
    <property type="term" value="P:adenylate cyclase-activating G protein-coupled receptor signaling pathway"/>
    <property type="evidence" value="ECO:0007669"/>
    <property type="project" value="TreeGrafter"/>
</dbReference>
<gene>
    <name evidence="18" type="ORF">RN001_015830</name>
</gene>
<feature type="transmembrane region" description="Helical" evidence="16">
    <location>
        <begin position="468"/>
        <end position="487"/>
    </location>
</feature>
<evidence type="ECO:0000256" key="10">
    <source>
        <dbReference type="ARBA" id="ARBA00023157"/>
    </source>
</evidence>
<dbReference type="AlphaFoldDB" id="A0AAN7NYJ3"/>
<keyword evidence="11" id="KW-0675">Receptor</keyword>
<keyword evidence="8" id="KW-0297">G-protein coupled receptor</keyword>
<feature type="transmembrane region" description="Helical" evidence="16">
    <location>
        <begin position="650"/>
        <end position="673"/>
    </location>
</feature>
<evidence type="ECO:0000256" key="5">
    <source>
        <dbReference type="ARBA" id="ARBA00022692"/>
    </source>
</evidence>
<dbReference type="InterPro" id="IPR017452">
    <property type="entry name" value="GPCR_Rhodpsn_7TM"/>
</dbReference>
<evidence type="ECO:0000313" key="19">
    <source>
        <dbReference type="Proteomes" id="UP001353858"/>
    </source>
</evidence>
<evidence type="ECO:0000256" key="1">
    <source>
        <dbReference type="ARBA" id="ARBA00004651"/>
    </source>
</evidence>
<reference evidence="19" key="1">
    <citation type="submission" date="2023-01" db="EMBL/GenBank/DDBJ databases">
        <title>Key to firefly adult light organ development and bioluminescence: homeobox transcription factors regulate luciferase expression and transportation to peroxisome.</title>
        <authorList>
            <person name="Fu X."/>
        </authorList>
    </citation>
    <scope>NUCLEOTIDE SEQUENCE [LARGE SCALE GENOMIC DNA]</scope>
</reference>
<keyword evidence="3" id="KW-1003">Cell membrane</keyword>
<evidence type="ECO:0000256" key="13">
    <source>
        <dbReference type="ARBA" id="ARBA00023224"/>
    </source>
</evidence>
<dbReference type="EMBL" id="JARPUR010000008">
    <property type="protein sequence ID" value="KAK4871706.1"/>
    <property type="molecule type" value="Genomic_DNA"/>
</dbReference>
<dbReference type="PROSITE" id="PS50068">
    <property type="entry name" value="LDLRA_2"/>
    <property type="match status" value="1"/>
</dbReference>
<evidence type="ECO:0000256" key="11">
    <source>
        <dbReference type="ARBA" id="ARBA00023170"/>
    </source>
</evidence>
<dbReference type="Gene3D" id="1.20.1070.10">
    <property type="entry name" value="Rhodopsin 7-helix transmembrane proteins"/>
    <property type="match status" value="1"/>
</dbReference>
<dbReference type="Gene3D" id="3.80.10.10">
    <property type="entry name" value="Ribonuclease Inhibitor"/>
    <property type="match status" value="3"/>
</dbReference>
<evidence type="ECO:0000256" key="9">
    <source>
        <dbReference type="ARBA" id="ARBA00023136"/>
    </source>
</evidence>
<dbReference type="GO" id="GO:0008528">
    <property type="term" value="F:G protein-coupled peptide receptor activity"/>
    <property type="evidence" value="ECO:0007669"/>
    <property type="project" value="TreeGrafter"/>
</dbReference>
<evidence type="ECO:0000256" key="12">
    <source>
        <dbReference type="ARBA" id="ARBA00023180"/>
    </source>
</evidence>
<dbReference type="PANTHER" id="PTHR24372">
    <property type="entry name" value="GLYCOPROTEIN HORMONE RECEPTOR"/>
    <property type="match status" value="1"/>
</dbReference>
<comment type="subcellular location">
    <subcellularLocation>
        <location evidence="1">Cell membrane</location>
        <topology evidence="1">Multi-pass membrane protein</topology>
    </subcellularLocation>
</comment>
<evidence type="ECO:0000259" key="17">
    <source>
        <dbReference type="PROSITE" id="PS50262"/>
    </source>
</evidence>
<keyword evidence="13" id="KW-0807">Transducer</keyword>
<dbReference type="FunFam" id="1.20.1070.10:FF:000023">
    <property type="entry name" value="Relaxin family peptide receptor 1"/>
    <property type="match status" value="1"/>
</dbReference>
<dbReference type="Pfam" id="PF00001">
    <property type="entry name" value="7tm_1"/>
    <property type="match status" value="1"/>
</dbReference>
<dbReference type="SMART" id="SM00192">
    <property type="entry name" value="LDLa"/>
    <property type="match status" value="1"/>
</dbReference>
<comment type="caution">
    <text evidence="18">The sequence shown here is derived from an EMBL/GenBank/DDBJ whole genome shotgun (WGS) entry which is preliminary data.</text>
</comment>
<dbReference type="InterPro" id="IPR023415">
    <property type="entry name" value="LDLR_class-A_CS"/>
</dbReference>
<keyword evidence="4" id="KW-0433">Leucine-rich repeat</keyword>
<dbReference type="PROSITE" id="PS51450">
    <property type="entry name" value="LRR"/>
    <property type="match status" value="3"/>
</dbReference>
<organism evidence="18 19">
    <name type="scientific">Aquatica leii</name>
    <dbReference type="NCBI Taxonomy" id="1421715"/>
    <lineage>
        <taxon>Eukaryota</taxon>
        <taxon>Metazoa</taxon>
        <taxon>Ecdysozoa</taxon>
        <taxon>Arthropoda</taxon>
        <taxon>Hexapoda</taxon>
        <taxon>Insecta</taxon>
        <taxon>Pterygota</taxon>
        <taxon>Neoptera</taxon>
        <taxon>Endopterygota</taxon>
        <taxon>Coleoptera</taxon>
        <taxon>Polyphaga</taxon>
        <taxon>Elateriformia</taxon>
        <taxon>Elateroidea</taxon>
        <taxon>Lampyridae</taxon>
        <taxon>Luciolinae</taxon>
        <taxon>Aquatica</taxon>
    </lineage>
</organism>
<keyword evidence="19" id="KW-1185">Reference proteome</keyword>
<feature type="domain" description="G-protein coupled receptors family 1 profile" evidence="17">
    <location>
        <begin position="415"/>
        <end position="670"/>
    </location>
</feature>
<evidence type="ECO:0000256" key="2">
    <source>
        <dbReference type="ARBA" id="ARBA00010663"/>
    </source>
</evidence>
<protein>
    <recommendedName>
        <fullName evidence="17">G-protein coupled receptors family 1 profile domain-containing protein</fullName>
    </recommendedName>
</protein>
<feature type="transmembrane region" description="Helical" evidence="16">
    <location>
        <begin position="432"/>
        <end position="456"/>
    </location>
</feature>
<dbReference type="PANTHER" id="PTHR24372:SF80">
    <property type="entry name" value="FI21465P1-RELATED"/>
    <property type="match status" value="1"/>
</dbReference>
<dbReference type="InterPro" id="IPR000276">
    <property type="entry name" value="GPCR_Rhodpsn"/>
</dbReference>
<dbReference type="SMART" id="SM00369">
    <property type="entry name" value="LRR_TYP"/>
    <property type="match status" value="9"/>
</dbReference>
<evidence type="ECO:0000256" key="16">
    <source>
        <dbReference type="SAM" id="Phobius"/>
    </source>
</evidence>
<evidence type="ECO:0000256" key="14">
    <source>
        <dbReference type="PROSITE-ProRule" id="PRU00124"/>
    </source>
</evidence>
<feature type="transmembrane region" description="Helical" evidence="16">
    <location>
        <begin position="615"/>
        <end position="635"/>
    </location>
</feature>
<evidence type="ECO:0000256" key="3">
    <source>
        <dbReference type="ARBA" id="ARBA00022475"/>
    </source>
</evidence>
<keyword evidence="12" id="KW-0325">Glycoprotein</keyword>
<name>A0AAN7NYJ3_9COLE</name>
<dbReference type="SMART" id="SM00365">
    <property type="entry name" value="LRR_SD22"/>
    <property type="match status" value="4"/>
</dbReference>
<dbReference type="InterPro" id="IPR001611">
    <property type="entry name" value="Leu-rich_rpt"/>
</dbReference>
<dbReference type="SUPFAM" id="SSF57424">
    <property type="entry name" value="LDL receptor-like module"/>
    <property type="match status" value="1"/>
</dbReference>
<dbReference type="GO" id="GO:0009755">
    <property type="term" value="P:hormone-mediated signaling pathway"/>
    <property type="evidence" value="ECO:0007669"/>
    <property type="project" value="TreeGrafter"/>
</dbReference>
<dbReference type="PROSITE" id="PS01209">
    <property type="entry name" value="LDLRA_1"/>
    <property type="match status" value="1"/>
</dbReference>